<proteinExistence type="predicted"/>
<dbReference type="RefSeq" id="WP_067400692.1">
    <property type="nucleotide sequence ID" value="NZ_BAAAHU010000119.1"/>
</dbReference>
<dbReference type="EMBL" id="BAAAHU010000119">
    <property type="protein sequence ID" value="GAA1017411.1"/>
    <property type="molecule type" value="Genomic_DNA"/>
</dbReference>
<keyword evidence="2" id="KW-1185">Reference proteome</keyword>
<evidence type="ECO:0000313" key="2">
    <source>
        <dbReference type="Proteomes" id="UP001501072"/>
    </source>
</evidence>
<evidence type="ECO:0000313" key="1">
    <source>
        <dbReference type="EMBL" id="GAA1017411.1"/>
    </source>
</evidence>
<comment type="caution">
    <text evidence="1">The sequence shown here is derived from an EMBL/GenBank/DDBJ whole genome shotgun (WGS) entry which is preliminary data.</text>
</comment>
<protein>
    <submittedName>
        <fullName evidence="1">Uncharacterized protein</fullName>
    </submittedName>
</protein>
<reference evidence="1 2" key="1">
    <citation type="journal article" date="2019" name="Int. J. Syst. Evol. Microbiol.">
        <title>The Global Catalogue of Microorganisms (GCM) 10K type strain sequencing project: providing services to taxonomists for standard genome sequencing and annotation.</title>
        <authorList>
            <consortium name="The Broad Institute Genomics Platform"/>
            <consortium name="The Broad Institute Genome Sequencing Center for Infectious Disease"/>
            <person name="Wu L."/>
            <person name="Ma J."/>
        </authorList>
    </citation>
    <scope>NUCLEOTIDE SEQUENCE [LARGE SCALE GENOMIC DNA]</scope>
    <source>
        <strain evidence="1 2">JCM 11269</strain>
    </source>
</reference>
<sequence>MDATTACLADQLAARGLHVTPRGARTVSVTNPLHPRIGEIVTDRGGRYVTDYGYEVGVHGDEPATADRVTFLLGLPRTLRAPVRAGKTGGAR</sequence>
<name>A0ABN1T7E0_9ACTN</name>
<dbReference type="Proteomes" id="UP001501072">
    <property type="component" value="Unassembled WGS sequence"/>
</dbReference>
<organism evidence="1 2">
    <name type="scientific">Streptomyces thermogriseus</name>
    <dbReference type="NCBI Taxonomy" id="75292"/>
    <lineage>
        <taxon>Bacteria</taxon>
        <taxon>Bacillati</taxon>
        <taxon>Actinomycetota</taxon>
        <taxon>Actinomycetes</taxon>
        <taxon>Kitasatosporales</taxon>
        <taxon>Streptomycetaceae</taxon>
        <taxon>Streptomyces</taxon>
    </lineage>
</organism>
<gene>
    <name evidence="1" type="ORF">GCM10009564_55070</name>
</gene>
<accession>A0ABN1T7E0</accession>